<dbReference type="SMART" id="SM00474">
    <property type="entry name" value="35EXOc"/>
    <property type="match status" value="1"/>
</dbReference>
<gene>
    <name evidence="5" type="ORF">SCAR479_01639</name>
</gene>
<evidence type="ECO:0000313" key="6">
    <source>
        <dbReference type="Proteomes" id="UP001465668"/>
    </source>
</evidence>
<feature type="compositionally biased region" description="Low complexity" evidence="3">
    <location>
        <begin position="573"/>
        <end position="592"/>
    </location>
</feature>
<name>A0ABR2Y5Z5_9PEZI</name>
<dbReference type="InterPro" id="IPR044876">
    <property type="entry name" value="HRDC_dom_sf"/>
</dbReference>
<proteinExistence type="predicted"/>
<evidence type="ECO:0000259" key="4">
    <source>
        <dbReference type="PROSITE" id="PS50967"/>
    </source>
</evidence>
<dbReference type="SMART" id="SM00341">
    <property type="entry name" value="HRDC"/>
    <property type="match status" value="1"/>
</dbReference>
<organism evidence="5 6">
    <name type="scientific">Seiridium cardinale</name>
    <dbReference type="NCBI Taxonomy" id="138064"/>
    <lineage>
        <taxon>Eukaryota</taxon>
        <taxon>Fungi</taxon>
        <taxon>Dikarya</taxon>
        <taxon>Ascomycota</taxon>
        <taxon>Pezizomycotina</taxon>
        <taxon>Sordariomycetes</taxon>
        <taxon>Xylariomycetidae</taxon>
        <taxon>Amphisphaeriales</taxon>
        <taxon>Sporocadaceae</taxon>
        <taxon>Seiridium</taxon>
    </lineage>
</organism>
<dbReference type="Pfam" id="PF00570">
    <property type="entry name" value="HRDC"/>
    <property type="match status" value="1"/>
</dbReference>
<dbReference type="Pfam" id="PF01612">
    <property type="entry name" value="DNA_pol_A_exo1"/>
    <property type="match status" value="1"/>
</dbReference>
<evidence type="ECO:0000256" key="1">
    <source>
        <dbReference type="ARBA" id="ARBA00022722"/>
    </source>
</evidence>
<evidence type="ECO:0000256" key="2">
    <source>
        <dbReference type="ARBA" id="ARBA00022801"/>
    </source>
</evidence>
<feature type="compositionally biased region" description="Polar residues" evidence="3">
    <location>
        <begin position="603"/>
        <end position="637"/>
    </location>
</feature>
<feature type="domain" description="HRDC" evidence="4">
    <location>
        <begin position="381"/>
        <end position="461"/>
    </location>
</feature>
<dbReference type="InterPro" id="IPR002562">
    <property type="entry name" value="3'-5'_exonuclease_dom"/>
</dbReference>
<dbReference type="SUPFAM" id="SSF53098">
    <property type="entry name" value="Ribonuclease H-like"/>
    <property type="match status" value="1"/>
</dbReference>
<feature type="region of interest" description="Disordered" evidence="3">
    <location>
        <begin position="305"/>
        <end position="331"/>
    </location>
</feature>
<dbReference type="Gene3D" id="3.30.420.10">
    <property type="entry name" value="Ribonuclease H-like superfamily/Ribonuclease H"/>
    <property type="match status" value="1"/>
</dbReference>
<comment type="caution">
    <text evidence="5">The sequence shown here is derived from an EMBL/GenBank/DDBJ whole genome shotgun (WGS) entry which is preliminary data.</text>
</comment>
<reference evidence="5 6" key="1">
    <citation type="submission" date="2024-02" db="EMBL/GenBank/DDBJ databases">
        <title>First draft genome assembly of two strains of Seiridium cardinale.</title>
        <authorList>
            <person name="Emiliani G."/>
            <person name="Scali E."/>
        </authorList>
    </citation>
    <scope>NUCLEOTIDE SEQUENCE [LARGE SCALE GENOMIC DNA]</scope>
    <source>
        <strain evidence="5 6">BM-138-000479</strain>
    </source>
</reference>
<keyword evidence="2" id="KW-0378">Hydrolase</keyword>
<sequence length="723" mass="80048">MLNGSKGCPVPDMTNDEKPPRWPLSFQSRYDPHAIDKQHNASQQSSQQPLFWTHSFYEGPQGQPPRILYSRTKGESEEIAQEFLGEEILGFDMEWPPFESEQRQRLQDKIGLIQIASESKIALFHIGLHNGNTTQDIIAPSLRRIIESPSIVKLGVNIVNADFSRLRQHFGLDPKGAFELSHLYSLVNLGPNRPEPLTTRLVKLSRQVEDVLGLPLSKDKAVRCSNWSQPLGIDQMEYAADDAYAGLMIYHCLNARRAAMVPSPPLPVLADHYGQRLPSSSALCLQAPVTASEFFRRSNCREVSVHNPKEAKLPSASRSGHELDNPSSAKGEVKVITFSGQGGNGTVKLSKMHVKRKVEDVGHEGPQAPRTPEDKGHDQLEGLDLVLYDRLVQCRREFAAKQDLPLYLVAHNTHLKEMARSRPLNLESLQLINGIGPRKAEQYGGGWIRVIGEFLRENGGQLSASPTVSRGVKRRVALSTPHYQEPRSTPNIHTGLSFSMEQTTISQQLGSGDESESSKFGSPMRTPTTSRVKRSRSQNDQREGSPTRTQRKPEPSTPGAMQQSSQLGNMSYQTPQAPSLSLQSSQASKPQARQPEEPHSQRHSLQNKNPVYHNSQSTPHPQRATPNSPTTSPVASESQVFEKKLLAFSKQITSKLLSKPSTPILSDATAHQIAMNPPMSNQELLKIPGAITLVRACAEAQVNLLDIIAKWKPDPNSAWKGSQ</sequence>
<dbReference type="EMBL" id="JARVKM010000003">
    <property type="protein sequence ID" value="KAK9781768.1"/>
    <property type="molecule type" value="Genomic_DNA"/>
</dbReference>
<keyword evidence="6" id="KW-1185">Reference proteome</keyword>
<evidence type="ECO:0000256" key="3">
    <source>
        <dbReference type="SAM" id="MobiDB-lite"/>
    </source>
</evidence>
<dbReference type="InterPro" id="IPR012337">
    <property type="entry name" value="RNaseH-like_sf"/>
</dbReference>
<evidence type="ECO:0000313" key="5">
    <source>
        <dbReference type="EMBL" id="KAK9781768.1"/>
    </source>
</evidence>
<dbReference type="PANTHER" id="PTHR13620">
    <property type="entry name" value="3-5 EXONUCLEASE"/>
    <property type="match status" value="1"/>
</dbReference>
<dbReference type="PANTHER" id="PTHR13620:SF104">
    <property type="entry name" value="EXONUCLEASE 3'-5' DOMAIN-CONTAINING PROTEIN 2"/>
    <property type="match status" value="1"/>
</dbReference>
<dbReference type="InterPro" id="IPR002121">
    <property type="entry name" value="HRDC_dom"/>
</dbReference>
<dbReference type="InterPro" id="IPR010997">
    <property type="entry name" value="HRDC-like_sf"/>
</dbReference>
<dbReference type="InterPro" id="IPR036397">
    <property type="entry name" value="RNaseH_sf"/>
</dbReference>
<protein>
    <submittedName>
        <fullName evidence="5">HRDC domain-containing protein</fullName>
    </submittedName>
</protein>
<feature type="compositionally biased region" description="Polar residues" evidence="3">
    <location>
        <begin position="559"/>
        <end position="572"/>
    </location>
</feature>
<accession>A0ABR2Y5Z5</accession>
<dbReference type="CDD" id="cd06141">
    <property type="entry name" value="WRN_exo"/>
    <property type="match status" value="1"/>
</dbReference>
<feature type="region of interest" description="Disordered" evidence="3">
    <location>
        <begin position="504"/>
        <end position="637"/>
    </location>
</feature>
<dbReference type="Proteomes" id="UP001465668">
    <property type="component" value="Unassembled WGS sequence"/>
</dbReference>
<dbReference type="InterPro" id="IPR051132">
    <property type="entry name" value="3-5_Exonuclease_domain"/>
</dbReference>
<feature type="region of interest" description="Disordered" evidence="3">
    <location>
        <begin position="1"/>
        <end position="27"/>
    </location>
</feature>
<dbReference type="Gene3D" id="1.10.150.80">
    <property type="entry name" value="HRDC domain"/>
    <property type="match status" value="1"/>
</dbReference>
<dbReference type="PROSITE" id="PS50967">
    <property type="entry name" value="HRDC"/>
    <property type="match status" value="1"/>
</dbReference>
<dbReference type="SUPFAM" id="SSF47819">
    <property type="entry name" value="HRDC-like"/>
    <property type="match status" value="1"/>
</dbReference>
<keyword evidence="1" id="KW-0540">Nuclease</keyword>